<dbReference type="InterPro" id="IPR008927">
    <property type="entry name" value="6-PGluconate_DH-like_C_sf"/>
</dbReference>
<comment type="similarity">
    <text evidence="1">Belongs to the HIBADH-related family.</text>
</comment>
<dbReference type="Proteomes" id="UP001224359">
    <property type="component" value="Unassembled WGS sequence"/>
</dbReference>
<dbReference type="PIRSF" id="PIRSF000103">
    <property type="entry name" value="HIBADH"/>
    <property type="match status" value="1"/>
</dbReference>
<dbReference type="EMBL" id="JAUSTQ010000005">
    <property type="protein sequence ID" value="MDQ0159598.1"/>
    <property type="molecule type" value="Genomic_DNA"/>
</dbReference>
<dbReference type="EC" id="1.1.1.31" evidence="6"/>
<gene>
    <name evidence="6" type="ORF">J2S77_001582</name>
</gene>
<dbReference type="Gene3D" id="1.10.1040.10">
    <property type="entry name" value="N-(1-d-carboxylethyl)-l-norvaline Dehydrogenase, domain 2"/>
    <property type="match status" value="1"/>
</dbReference>
<keyword evidence="7" id="KW-1185">Reference proteome</keyword>
<dbReference type="InterPro" id="IPR029154">
    <property type="entry name" value="HIBADH-like_NADP-bd"/>
</dbReference>
<reference evidence="6 7" key="1">
    <citation type="submission" date="2023-07" db="EMBL/GenBank/DDBJ databases">
        <title>Genomic Encyclopedia of Type Strains, Phase IV (KMG-IV): sequencing the most valuable type-strain genomes for metagenomic binning, comparative biology and taxonomic classification.</title>
        <authorList>
            <person name="Goeker M."/>
        </authorList>
    </citation>
    <scope>NUCLEOTIDE SEQUENCE [LARGE SCALE GENOMIC DNA]</scope>
    <source>
        <strain evidence="6 7">DSM 16460</strain>
    </source>
</reference>
<evidence type="ECO:0000256" key="1">
    <source>
        <dbReference type="ARBA" id="ARBA00009080"/>
    </source>
</evidence>
<evidence type="ECO:0000259" key="4">
    <source>
        <dbReference type="Pfam" id="PF03446"/>
    </source>
</evidence>
<organism evidence="6 7">
    <name type="scientific">Alkalibacillus salilacus</name>
    <dbReference type="NCBI Taxonomy" id="284582"/>
    <lineage>
        <taxon>Bacteria</taxon>
        <taxon>Bacillati</taxon>
        <taxon>Bacillota</taxon>
        <taxon>Bacilli</taxon>
        <taxon>Bacillales</taxon>
        <taxon>Bacillaceae</taxon>
        <taxon>Alkalibacillus</taxon>
    </lineage>
</organism>
<name>A0ABT9VF50_9BACI</name>
<dbReference type="InterPro" id="IPR006115">
    <property type="entry name" value="6PGDH_NADP-bd"/>
</dbReference>
<dbReference type="Pfam" id="PF14833">
    <property type="entry name" value="NAD_binding_11"/>
    <property type="match status" value="1"/>
</dbReference>
<protein>
    <submittedName>
        <fullName evidence="6">3-hydroxyisobutyrate dehydrogenase</fullName>
        <ecNumber evidence="6">1.1.1.31</ecNumber>
    </submittedName>
</protein>
<dbReference type="InterPro" id="IPR015815">
    <property type="entry name" value="HIBADH-related"/>
</dbReference>
<evidence type="ECO:0000313" key="7">
    <source>
        <dbReference type="Proteomes" id="UP001224359"/>
    </source>
</evidence>
<keyword evidence="2 6" id="KW-0560">Oxidoreductase</keyword>
<evidence type="ECO:0000256" key="3">
    <source>
        <dbReference type="ARBA" id="ARBA00023027"/>
    </source>
</evidence>
<comment type="caution">
    <text evidence="6">The sequence shown here is derived from an EMBL/GenBank/DDBJ whole genome shotgun (WGS) entry which is preliminary data.</text>
</comment>
<feature type="domain" description="3-hydroxyisobutyrate dehydrogenase-like NAD-binding" evidence="5">
    <location>
        <begin position="157"/>
        <end position="259"/>
    </location>
</feature>
<accession>A0ABT9VF50</accession>
<sequence length="263" mass="28477">MGLPMAINLNKAGFEVIGYDAFKGVYEKAKAAGITMVETLKEVGEQADEAVISMVRDYDQNVDVIFGENGLTAADPQDKIVICMSTLDPDTMKQLNQKVEEESNLTLIDAGVSGGAIGAEEGTLSIMVSGPEDAVKTADPYFQAVGTNIFYYGPETGNSQIAKLINNMILGINVNAVAEGLKLAEHYNLPQDELLNLLHVSTGDSWVARHWSDVSEWTPETALDILLNDLTAAHKEGIKHNVSLPFTALSTTQLFDAMKVEKR</sequence>
<dbReference type="Pfam" id="PF03446">
    <property type="entry name" value="NAD_binding_2"/>
    <property type="match status" value="1"/>
</dbReference>
<dbReference type="SUPFAM" id="SSF48179">
    <property type="entry name" value="6-phosphogluconate dehydrogenase C-terminal domain-like"/>
    <property type="match status" value="1"/>
</dbReference>
<evidence type="ECO:0000313" key="6">
    <source>
        <dbReference type="EMBL" id="MDQ0159598.1"/>
    </source>
</evidence>
<dbReference type="SUPFAM" id="SSF51735">
    <property type="entry name" value="NAD(P)-binding Rossmann-fold domains"/>
    <property type="match status" value="1"/>
</dbReference>
<proteinExistence type="inferred from homology"/>
<dbReference type="Gene3D" id="3.40.50.720">
    <property type="entry name" value="NAD(P)-binding Rossmann-like Domain"/>
    <property type="match status" value="1"/>
</dbReference>
<feature type="domain" description="6-phosphogluconate dehydrogenase NADP-binding" evidence="4">
    <location>
        <begin position="1"/>
        <end position="153"/>
    </location>
</feature>
<dbReference type="PANTHER" id="PTHR22981:SF7">
    <property type="entry name" value="3-HYDROXYISOBUTYRATE DEHYDROGENASE, MITOCHONDRIAL"/>
    <property type="match status" value="1"/>
</dbReference>
<evidence type="ECO:0000256" key="2">
    <source>
        <dbReference type="ARBA" id="ARBA00023002"/>
    </source>
</evidence>
<dbReference type="InterPro" id="IPR013328">
    <property type="entry name" value="6PGD_dom2"/>
</dbReference>
<dbReference type="InterPro" id="IPR036291">
    <property type="entry name" value="NAD(P)-bd_dom_sf"/>
</dbReference>
<dbReference type="PANTHER" id="PTHR22981">
    <property type="entry name" value="3-HYDROXYISOBUTYRATE DEHYDROGENASE-RELATED"/>
    <property type="match status" value="1"/>
</dbReference>
<dbReference type="GO" id="GO:0008442">
    <property type="term" value="F:3-hydroxyisobutyrate dehydrogenase activity"/>
    <property type="evidence" value="ECO:0007669"/>
    <property type="project" value="UniProtKB-EC"/>
</dbReference>
<keyword evidence="3" id="KW-0520">NAD</keyword>
<evidence type="ECO:0000259" key="5">
    <source>
        <dbReference type="Pfam" id="PF14833"/>
    </source>
</evidence>